<keyword evidence="2" id="KW-1185">Reference proteome</keyword>
<gene>
    <name evidence="1" type="ORF">ACFOWE_31265</name>
</gene>
<dbReference type="EMBL" id="JBHSBM010000060">
    <property type="protein sequence ID" value="MFC4062793.1"/>
    <property type="molecule type" value="Genomic_DNA"/>
</dbReference>
<comment type="caution">
    <text evidence="1">The sequence shown here is derived from an EMBL/GenBank/DDBJ whole genome shotgun (WGS) entry which is preliminary data.</text>
</comment>
<sequence>MNTATTQKTVAEYVVLSEHVLNRDRSSIDLLCQQITAAQSALLAASDLLNSLSVGTEDGALARLDHADAVHELLTARRALRHLTRLVDAHADVLDDMTGQA</sequence>
<accession>A0ABV8IEY9</accession>
<name>A0ABV8IEY9_9ACTN</name>
<protein>
    <submittedName>
        <fullName evidence="1">Uncharacterized protein</fullName>
    </submittedName>
</protein>
<organism evidence="1 2">
    <name type="scientific">Planomonospora corallina</name>
    <dbReference type="NCBI Taxonomy" id="1806052"/>
    <lineage>
        <taxon>Bacteria</taxon>
        <taxon>Bacillati</taxon>
        <taxon>Actinomycetota</taxon>
        <taxon>Actinomycetes</taxon>
        <taxon>Streptosporangiales</taxon>
        <taxon>Streptosporangiaceae</taxon>
        <taxon>Planomonospora</taxon>
    </lineage>
</organism>
<evidence type="ECO:0000313" key="2">
    <source>
        <dbReference type="Proteomes" id="UP001595850"/>
    </source>
</evidence>
<dbReference type="RefSeq" id="WP_377294228.1">
    <property type="nucleotide sequence ID" value="NZ_JBHSBM010000060.1"/>
</dbReference>
<reference evidence="2" key="1">
    <citation type="journal article" date="2019" name="Int. J. Syst. Evol. Microbiol.">
        <title>The Global Catalogue of Microorganisms (GCM) 10K type strain sequencing project: providing services to taxonomists for standard genome sequencing and annotation.</title>
        <authorList>
            <consortium name="The Broad Institute Genomics Platform"/>
            <consortium name="The Broad Institute Genome Sequencing Center for Infectious Disease"/>
            <person name="Wu L."/>
            <person name="Ma J."/>
        </authorList>
    </citation>
    <scope>NUCLEOTIDE SEQUENCE [LARGE SCALE GENOMIC DNA]</scope>
    <source>
        <strain evidence="2">TBRC 4489</strain>
    </source>
</reference>
<proteinExistence type="predicted"/>
<dbReference type="Proteomes" id="UP001595850">
    <property type="component" value="Unassembled WGS sequence"/>
</dbReference>
<evidence type="ECO:0000313" key="1">
    <source>
        <dbReference type="EMBL" id="MFC4062793.1"/>
    </source>
</evidence>